<feature type="compositionally biased region" description="Basic and acidic residues" evidence="2">
    <location>
        <begin position="212"/>
        <end position="227"/>
    </location>
</feature>
<feature type="compositionally biased region" description="Basic and acidic residues" evidence="2">
    <location>
        <begin position="186"/>
        <end position="204"/>
    </location>
</feature>
<reference evidence="3 4" key="1">
    <citation type="submission" date="2011-10" db="EMBL/GenBank/DDBJ databases">
        <authorList>
            <person name="Genoscope - CEA"/>
        </authorList>
    </citation>
    <scope>NUCLEOTIDE SEQUENCE [LARGE SCALE GENOMIC DNA]</scope>
    <source>
        <strain evidence="3 4">RCC 1105</strain>
    </source>
</reference>
<dbReference type="RefSeq" id="XP_007514334.1">
    <property type="nucleotide sequence ID" value="XM_007514272.1"/>
</dbReference>
<dbReference type="Proteomes" id="UP000198341">
    <property type="component" value="Chromosome 3"/>
</dbReference>
<evidence type="ECO:0000313" key="3">
    <source>
        <dbReference type="EMBL" id="CCO15771.1"/>
    </source>
</evidence>
<evidence type="ECO:0000313" key="4">
    <source>
        <dbReference type="Proteomes" id="UP000198341"/>
    </source>
</evidence>
<dbReference type="KEGG" id="bpg:Bathy03g00050"/>
<feature type="region of interest" description="Disordered" evidence="2">
    <location>
        <begin position="180"/>
        <end position="228"/>
    </location>
</feature>
<proteinExistence type="predicted"/>
<feature type="region of interest" description="Disordered" evidence="2">
    <location>
        <begin position="38"/>
        <end position="73"/>
    </location>
</feature>
<evidence type="ECO:0000256" key="2">
    <source>
        <dbReference type="SAM" id="MobiDB-lite"/>
    </source>
</evidence>
<accession>K8ECQ9</accession>
<dbReference type="AlphaFoldDB" id="K8ECQ9"/>
<feature type="coiled-coil region" evidence="1">
    <location>
        <begin position="6"/>
        <end position="33"/>
    </location>
</feature>
<feature type="compositionally biased region" description="Basic and acidic residues" evidence="2">
    <location>
        <begin position="271"/>
        <end position="286"/>
    </location>
</feature>
<feature type="region of interest" description="Disordered" evidence="2">
    <location>
        <begin position="138"/>
        <end position="157"/>
    </location>
</feature>
<feature type="coiled-coil region" evidence="1">
    <location>
        <begin position="459"/>
        <end position="543"/>
    </location>
</feature>
<keyword evidence="4" id="KW-1185">Reference proteome</keyword>
<dbReference type="OrthoDB" id="10641906at2759"/>
<name>K8ECQ9_9CHLO</name>
<feature type="compositionally biased region" description="Low complexity" evidence="2">
    <location>
        <begin position="138"/>
        <end position="151"/>
    </location>
</feature>
<dbReference type="EMBL" id="FO082276">
    <property type="protein sequence ID" value="CCO15771.1"/>
    <property type="molecule type" value="Genomic_DNA"/>
</dbReference>
<feature type="region of interest" description="Disordered" evidence="2">
    <location>
        <begin position="339"/>
        <end position="371"/>
    </location>
</feature>
<feature type="region of interest" description="Disordered" evidence="2">
    <location>
        <begin position="267"/>
        <end position="286"/>
    </location>
</feature>
<feature type="compositionally biased region" description="Polar residues" evidence="2">
    <location>
        <begin position="342"/>
        <end position="367"/>
    </location>
</feature>
<gene>
    <name evidence="3" type="ORF">Bathy03g00050</name>
</gene>
<organism evidence="3 4">
    <name type="scientific">Bathycoccus prasinos</name>
    <dbReference type="NCBI Taxonomy" id="41875"/>
    <lineage>
        <taxon>Eukaryota</taxon>
        <taxon>Viridiplantae</taxon>
        <taxon>Chlorophyta</taxon>
        <taxon>Mamiellophyceae</taxon>
        <taxon>Mamiellales</taxon>
        <taxon>Bathycoccaceae</taxon>
        <taxon>Bathycoccus</taxon>
    </lineage>
</organism>
<feature type="region of interest" description="Disordered" evidence="2">
    <location>
        <begin position="414"/>
        <end position="435"/>
    </location>
</feature>
<evidence type="ECO:0000256" key="1">
    <source>
        <dbReference type="SAM" id="Coils"/>
    </source>
</evidence>
<keyword evidence="1" id="KW-0175">Coiled coil</keyword>
<protein>
    <submittedName>
        <fullName evidence="3">Uncharacterized protein</fullName>
    </submittedName>
</protein>
<sequence>MLETELASLKEKLRNAVKKGKSYESDVERLTRELATAKTTQQNITTAKGKKGKKGNAGVVPPPLTTEGSSEKAMETMKKEKEELQRKFESASKELEDLVSKNSVAALDSEGLTQELTIAREEKIKSESQADMEAAVARGAAAAASSNAKASAAEKAKVVAENQLAELRAQLNLMDATGREAAASIAHRDRARQAQERAESRAAEAEQSAEEANQRAESAIREGEERKRKFAHVQVQFKDTEEKLTKEIDSFKDEILAMKQSLSQVASAKSAAEDRAEGAQNHADEIEKELEKVKKGEQELISALAQAQAECIEARTKASVLEEMAALRKNNFEAATTARVPPSSSSLNLTTVTEPQNSETNRQVDANNDSKAETEAIRARIFTILGKLKGQVDSNGKPLLSVKEADQSIWGWLGTNTNENETKTSPPPEGEGSSSVDDLLVHLESWANDQGESWSAELNAQSRKAATDAMRKLKESEKELEELRLESSRFKQQDAERSSATVNAAAKRATEAEEKLNALKKKLETLEQRNKELTWQISMYADNGNAMNTSDPKFGSPNNTTPAVGILKQLMLQCTAPRREQQQQQH</sequence>
<dbReference type="GeneID" id="19016543"/>